<feature type="transmembrane region" description="Helical" evidence="2">
    <location>
        <begin position="202"/>
        <end position="221"/>
    </location>
</feature>
<feature type="region of interest" description="Disordered" evidence="1">
    <location>
        <begin position="232"/>
        <end position="264"/>
    </location>
</feature>
<feature type="compositionally biased region" description="Low complexity" evidence="1">
    <location>
        <begin position="240"/>
        <end position="257"/>
    </location>
</feature>
<keyword evidence="2" id="KW-0812">Transmembrane</keyword>
<dbReference type="STRING" id="1664694.A0A0N1H5A3"/>
<dbReference type="VEuPathDB" id="FungiDB:AB675_11842"/>
<accession>A0A0N1H5A3</accession>
<gene>
    <name evidence="3" type="ORF">AB675_11842</name>
</gene>
<keyword evidence="2" id="KW-0472">Membrane</keyword>
<organism evidence="3 4">
    <name type="scientific">Cyphellophora attinorum</name>
    <dbReference type="NCBI Taxonomy" id="1664694"/>
    <lineage>
        <taxon>Eukaryota</taxon>
        <taxon>Fungi</taxon>
        <taxon>Dikarya</taxon>
        <taxon>Ascomycota</taxon>
        <taxon>Pezizomycotina</taxon>
        <taxon>Eurotiomycetes</taxon>
        <taxon>Chaetothyriomycetidae</taxon>
        <taxon>Chaetothyriales</taxon>
        <taxon>Cyphellophoraceae</taxon>
        <taxon>Cyphellophora</taxon>
    </lineage>
</organism>
<comment type="caution">
    <text evidence="3">The sequence shown here is derived from an EMBL/GenBank/DDBJ whole genome shotgun (WGS) entry which is preliminary data.</text>
</comment>
<evidence type="ECO:0000256" key="1">
    <source>
        <dbReference type="SAM" id="MobiDB-lite"/>
    </source>
</evidence>
<feature type="compositionally biased region" description="Low complexity" evidence="1">
    <location>
        <begin position="21"/>
        <end position="34"/>
    </location>
</feature>
<dbReference type="AlphaFoldDB" id="A0A0N1H5A3"/>
<feature type="compositionally biased region" description="Basic and acidic residues" evidence="1">
    <location>
        <begin position="7"/>
        <end position="16"/>
    </location>
</feature>
<name>A0A0N1H5A3_9EURO</name>
<protein>
    <submittedName>
        <fullName evidence="3">Uncharacterized protein</fullName>
    </submittedName>
</protein>
<feature type="compositionally biased region" description="Low complexity" evidence="1">
    <location>
        <begin position="131"/>
        <end position="143"/>
    </location>
</feature>
<evidence type="ECO:0000313" key="4">
    <source>
        <dbReference type="Proteomes" id="UP000038010"/>
    </source>
</evidence>
<keyword evidence="4" id="KW-1185">Reference proteome</keyword>
<dbReference type="OrthoDB" id="3539644at2759"/>
<keyword evidence="2" id="KW-1133">Transmembrane helix</keyword>
<feature type="region of interest" description="Disordered" evidence="1">
    <location>
        <begin position="374"/>
        <end position="401"/>
    </location>
</feature>
<dbReference type="EMBL" id="LFJN01000028">
    <property type="protein sequence ID" value="KPI36863.1"/>
    <property type="molecule type" value="Genomic_DNA"/>
</dbReference>
<dbReference type="Proteomes" id="UP000038010">
    <property type="component" value="Unassembled WGS sequence"/>
</dbReference>
<dbReference type="RefSeq" id="XP_017996826.1">
    <property type="nucleotide sequence ID" value="XM_018140723.1"/>
</dbReference>
<dbReference type="GeneID" id="28732604"/>
<sequence>MTLKKKVVGERSRSYDTFEESSSSAVQNNPSSSQKPDKSKLAGEEAQNLATSQSFWRDEDETLPRQPTSSRPGRMGHPAELEARGPYQDDPNDPPPIYTPSDSVATPLTPSSPVAARAQPHPQSQPQVGDPSSPTSPTHPTTPYEDSPRPSTEENESYARSTLLELAQQRSNRHPRRRGCGGPLNALSEHRKDRERRRFRKICWFTLALSLCLWFMIPGMLSGKAHTHTPGWWHQHNDSSRNPIPSSSPNNPLPGLNREYHQHETSQSITGSFPLYDVLDLSTTSGSIIIDVEPHPGPNPAVMKLSTRSGSIRVRMGSGIVPWLPSSDATNRTFQSTLETTSGSVSGSLLAGNGGTTAIETQSGSLSLTIHALDSGGPKGSTSKLSTTTQSGSQNIKVSSSSTEDLKNWEAEHVVRGSGSMGLSYPRRWVGRLEMRSMGSGSLSARGSGLVLERGGSKEVSGWRGDREGRVVAVEAQGSGSVRFLC</sequence>
<reference evidence="3 4" key="1">
    <citation type="submission" date="2015-06" db="EMBL/GenBank/DDBJ databases">
        <title>Draft genome of the ant-associated black yeast Phialophora attae CBS 131958.</title>
        <authorList>
            <person name="Moreno L.F."/>
            <person name="Stielow B.J."/>
            <person name="de Hoog S."/>
            <person name="Vicente V.A."/>
            <person name="Weiss V.A."/>
            <person name="de Vries M."/>
            <person name="Cruz L.M."/>
            <person name="Souza E.M."/>
        </authorList>
    </citation>
    <scope>NUCLEOTIDE SEQUENCE [LARGE SCALE GENOMIC DNA]</scope>
    <source>
        <strain evidence="3 4">CBS 131958</strain>
    </source>
</reference>
<feature type="compositionally biased region" description="Polar residues" evidence="1">
    <location>
        <begin position="100"/>
        <end position="112"/>
    </location>
</feature>
<feature type="compositionally biased region" description="Polar residues" evidence="1">
    <location>
        <begin position="380"/>
        <end position="401"/>
    </location>
</feature>
<proteinExistence type="predicted"/>
<feature type="region of interest" description="Disordered" evidence="1">
    <location>
        <begin position="1"/>
        <end position="192"/>
    </location>
</feature>
<evidence type="ECO:0000256" key="2">
    <source>
        <dbReference type="SAM" id="Phobius"/>
    </source>
</evidence>
<evidence type="ECO:0000313" key="3">
    <source>
        <dbReference type="EMBL" id="KPI36863.1"/>
    </source>
</evidence>